<keyword evidence="5 7" id="KW-1133">Transmembrane helix</keyword>
<dbReference type="PANTHER" id="PTHR30489:SF0">
    <property type="entry name" value="LIPOPROTEIN-RELEASING SYSTEM TRANSMEMBRANE PROTEIN LOLE"/>
    <property type="match status" value="1"/>
</dbReference>
<evidence type="ECO:0000256" key="6">
    <source>
        <dbReference type="ARBA" id="ARBA00023136"/>
    </source>
</evidence>
<dbReference type="GO" id="GO:0098797">
    <property type="term" value="C:plasma membrane protein complex"/>
    <property type="evidence" value="ECO:0007669"/>
    <property type="project" value="TreeGrafter"/>
</dbReference>
<keyword evidence="4 7" id="KW-0812">Transmembrane</keyword>
<comment type="similarity">
    <text evidence="2">Belongs to the ABC-4 integral membrane protein family. LolC/E subfamily.</text>
</comment>
<reference evidence="10" key="1">
    <citation type="submission" date="2016-04" db="EMBL/GenBank/DDBJ databases">
        <authorList>
            <person name="Evans L.H."/>
            <person name="Alamgir A."/>
            <person name="Owens N."/>
            <person name="Weber N.D."/>
            <person name="Virtaneva K."/>
            <person name="Barbian K."/>
            <person name="Babar A."/>
            <person name="Rosenke K."/>
        </authorList>
    </citation>
    <scope>NUCLEOTIDE SEQUENCE</scope>
    <source>
        <strain evidence="10">86-2</strain>
    </source>
</reference>
<evidence type="ECO:0000256" key="3">
    <source>
        <dbReference type="ARBA" id="ARBA00022475"/>
    </source>
</evidence>
<dbReference type="Pfam" id="PF12704">
    <property type="entry name" value="MacB_PCD"/>
    <property type="match status" value="1"/>
</dbReference>
<dbReference type="InterPro" id="IPR051447">
    <property type="entry name" value="Lipoprotein-release_system"/>
</dbReference>
<dbReference type="Pfam" id="PF02687">
    <property type="entry name" value="FtsX"/>
    <property type="match status" value="1"/>
</dbReference>
<protein>
    <recommendedName>
        <fullName evidence="11">ABC3 transporter permease protein domain-containing protein</fullName>
    </recommendedName>
</protein>
<dbReference type="InterPro" id="IPR003838">
    <property type="entry name" value="ABC3_permease_C"/>
</dbReference>
<evidence type="ECO:0000256" key="2">
    <source>
        <dbReference type="ARBA" id="ARBA00005236"/>
    </source>
</evidence>
<evidence type="ECO:0000256" key="7">
    <source>
        <dbReference type="SAM" id="Phobius"/>
    </source>
</evidence>
<evidence type="ECO:0000256" key="1">
    <source>
        <dbReference type="ARBA" id="ARBA00004651"/>
    </source>
</evidence>
<gene>
    <name evidence="10" type="ORF">KL86DYS2_12617</name>
</gene>
<dbReference type="InterPro" id="IPR025857">
    <property type="entry name" value="MacB_PCD"/>
</dbReference>
<evidence type="ECO:0000256" key="4">
    <source>
        <dbReference type="ARBA" id="ARBA00022692"/>
    </source>
</evidence>
<feature type="transmembrane region" description="Helical" evidence="7">
    <location>
        <begin position="376"/>
        <end position="403"/>
    </location>
</feature>
<name>A0A212JYN1_9BACT</name>
<dbReference type="AlphaFoldDB" id="A0A212JYN1"/>
<evidence type="ECO:0000313" key="10">
    <source>
        <dbReference type="EMBL" id="SBW04468.1"/>
    </source>
</evidence>
<evidence type="ECO:0000259" key="8">
    <source>
        <dbReference type="Pfam" id="PF02687"/>
    </source>
</evidence>
<dbReference type="EMBL" id="FLUL01000001">
    <property type="protein sequence ID" value="SBW04468.1"/>
    <property type="molecule type" value="Genomic_DNA"/>
</dbReference>
<dbReference type="GO" id="GO:0044874">
    <property type="term" value="P:lipoprotein localization to outer membrane"/>
    <property type="evidence" value="ECO:0007669"/>
    <property type="project" value="TreeGrafter"/>
</dbReference>
<evidence type="ECO:0000256" key="5">
    <source>
        <dbReference type="ARBA" id="ARBA00022989"/>
    </source>
</evidence>
<feature type="transmembrane region" description="Helical" evidence="7">
    <location>
        <begin position="326"/>
        <end position="356"/>
    </location>
</feature>
<comment type="subcellular location">
    <subcellularLocation>
        <location evidence="1">Cell membrane</location>
        <topology evidence="1">Multi-pass membrane protein</topology>
    </subcellularLocation>
</comment>
<dbReference type="RefSeq" id="WP_296950462.1">
    <property type="nucleotide sequence ID" value="NZ_LT599021.1"/>
</dbReference>
<sequence length="414" mass="46585">MNLELFIAKRIHFSKGEGEKKASSPAIKIAIAGVAIGLAAMILALSIVIGFKKEVRNKVVGFGSHIQITNLNNTTSYETLPVAVTPGLLDTLSHETGIAHAQVYATKPGIIKTDSAFQGIILKGVGKDYDWDFFKKNMIDGKIINPDDTTITNQVIISKNIADKLNLKTGDSFISYFVQERSARKFNITGIYSTNFEDYDKLFVITDIRLIQRLNKWQPDQVSGIELLVNDFEQLDQLTQNIYLDMMTYRDVDGNTFLTRSIKEMTPMIFSWLDLLDMNVWVIMILMFAISVFTMISGLLIIILERTNMIGILKTLGARNFNIRKTFLYVSSFLILKGMLWGNIIALTVLLLQRYFGLIKLDPNTYYVSEMPVDINILHIILINIATLTLSVLAMVGPSYLIAKISPAKSLRFE</sequence>
<evidence type="ECO:0008006" key="11">
    <source>
        <dbReference type="Google" id="ProtNLM"/>
    </source>
</evidence>
<feature type="domain" description="ABC3 transporter permease C-terminal" evidence="8">
    <location>
        <begin position="282"/>
        <end position="407"/>
    </location>
</feature>
<feature type="transmembrane region" description="Helical" evidence="7">
    <location>
        <begin position="29"/>
        <end position="51"/>
    </location>
</feature>
<proteinExistence type="inferred from homology"/>
<keyword evidence="3" id="KW-1003">Cell membrane</keyword>
<feature type="domain" description="MacB-like periplasmic core" evidence="9">
    <location>
        <begin position="29"/>
        <end position="241"/>
    </location>
</feature>
<feature type="transmembrane region" description="Helical" evidence="7">
    <location>
        <begin position="280"/>
        <end position="305"/>
    </location>
</feature>
<dbReference type="PANTHER" id="PTHR30489">
    <property type="entry name" value="LIPOPROTEIN-RELEASING SYSTEM TRANSMEMBRANE PROTEIN LOLE"/>
    <property type="match status" value="1"/>
</dbReference>
<organism evidence="10">
    <name type="scientific">uncultured Dysgonomonas sp</name>
    <dbReference type="NCBI Taxonomy" id="206096"/>
    <lineage>
        <taxon>Bacteria</taxon>
        <taxon>Pseudomonadati</taxon>
        <taxon>Bacteroidota</taxon>
        <taxon>Bacteroidia</taxon>
        <taxon>Bacteroidales</taxon>
        <taxon>Dysgonomonadaceae</taxon>
        <taxon>Dysgonomonas</taxon>
        <taxon>environmental samples</taxon>
    </lineage>
</organism>
<keyword evidence="6 7" id="KW-0472">Membrane</keyword>
<evidence type="ECO:0000259" key="9">
    <source>
        <dbReference type="Pfam" id="PF12704"/>
    </source>
</evidence>
<accession>A0A212JYN1</accession>